<accession>I8UJP7</accession>
<keyword evidence="5 8" id="KW-0812">Transmembrane</keyword>
<dbReference type="eggNOG" id="COG0531">
    <property type="taxonomic scope" value="Bacteria"/>
</dbReference>
<comment type="similarity">
    <text evidence="2">Belongs to the amino acid-polyamine-organocation (APC) superfamily. Spore germination protein (SGP) (TC 2.A.3.9) family.</text>
</comment>
<dbReference type="STRING" id="1196324.A374_02564"/>
<feature type="transmembrane region" description="Helical" evidence="8">
    <location>
        <begin position="191"/>
        <end position="208"/>
    </location>
</feature>
<reference evidence="9 10" key="1">
    <citation type="journal article" date="2012" name="J. Bacteriol.">
        <title>Genome of Bacillus macauensis ZFHKF-1, a Long-Chain-Forming Bacterium.</title>
        <authorList>
            <person name="Cai L."/>
            <person name="Zhang T."/>
        </authorList>
    </citation>
    <scope>NUCLEOTIDE SEQUENCE [LARGE SCALE GENOMIC DNA]</scope>
    <source>
        <strain evidence="9 10">ZFHKF-1</strain>
    </source>
</reference>
<feature type="transmembrane region" description="Helical" evidence="8">
    <location>
        <begin position="340"/>
        <end position="358"/>
    </location>
</feature>
<feature type="transmembrane region" description="Helical" evidence="8">
    <location>
        <begin position="83"/>
        <end position="116"/>
    </location>
</feature>
<dbReference type="Proteomes" id="UP000004080">
    <property type="component" value="Unassembled WGS sequence"/>
</dbReference>
<evidence type="ECO:0000256" key="7">
    <source>
        <dbReference type="ARBA" id="ARBA00023136"/>
    </source>
</evidence>
<dbReference type="NCBIfam" id="TIGR00912">
    <property type="entry name" value="2A0309"/>
    <property type="match status" value="1"/>
</dbReference>
<feature type="transmembrane region" description="Helical" evidence="8">
    <location>
        <begin position="122"/>
        <end position="140"/>
    </location>
</feature>
<dbReference type="Gene3D" id="1.20.1740.10">
    <property type="entry name" value="Amino acid/polyamine transporter I"/>
    <property type="match status" value="1"/>
</dbReference>
<dbReference type="AlphaFoldDB" id="I8UJP7"/>
<evidence type="ECO:0000256" key="5">
    <source>
        <dbReference type="ARBA" id="ARBA00022692"/>
    </source>
</evidence>
<keyword evidence="10" id="KW-1185">Reference proteome</keyword>
<evidence type="ECO:0000256" key="8">
    <source>
        <dbReference type="SAM" id="Phobius"/>
    </source>
</evidence>
<feature type="transmembrane region" description="Helical" evidence="8">
    <location>
        <begin position="220"/>
        <end position="243"/>
    </location>
</feature>
<protein>
    <submittedName>
        <fullName evidence="9">Spore germination protein GerKB</fullName>
    </submittedName>
</protein>
<keyword evidence="7 8" id="KW-0472">Membrane</keyword>
<feature type="transmembrane region" description="Helical" evidence="8">
    <location>
        <begin position="12"/>
        <end position="30"/>
    </location>
</feature>
<proteinExistence type="inferred from homology"/>
<evidence type="ECO:0000256" key="6">
    <source>
        <dbReference type="ARBA" id="ARBA00022989"/>
    </source>
</evidence>
<organism evidence="9 10">
    <name type="scientific">Fictibacillus macauensis ZFHKF-1</name>
    <dbReference type="NCBI Taxonomy" id="1196324"/>
    <lineage>
        <taxon>Bacteria</taxon>
        <taxon>Bacillati</taxon>
        <taxon>Bacillota</taxon>
        <taxon>Bacilli</taxon>
        <taxon>Bacillales</taxon>
        <taxon>Fictibacillaceae</taxon>
        <taxon>Fictibacillus</taxon>
    </lineage>
</organism>
<feature type="transmembrane region" description="Helical" evidence="8">
    <location>
        <begin position="270"/>
        <end position="289"/>
    </location>
</feature>
<evidence type="ECO:0000313" key="9">
    <source>
        <dbReference type="EMBL" id="EIT87100.1"/>
    </source>
</evidence>
<dbReference type="PANTHER" id="PTHR34975">
    <property type="entry name" value="SPORE GERMINATION PROTEIN A2"/>
    <property type="match status" value="1"/>
</dbReference>
<dbReference type="Pfam" id="PF03845">
    <property type="entry name" value="Spore_permease"/>
    <property type="match status" value="1"/>
</dbReference>
<evidence type="ECO:0000256" key="3">
    <source>
        <dbReference type="ARBA" id="ARBA00022448"/>
    </source>
</evidence>
<comment type="caution">
    <text evidence="9">The sequence shown here is derived from an EMBL/GenBank/DDBJ whole genome shotgun (WGS) entry which is preliminary data.</text>
</comment>
<evidence type="ECO:0000256" key="1">
    <source>
        <dbReference type="ARBA" id="ARBA00004141"/>
    </source>
</evidence>
<feature type="transmembrane region" description="Helical" evidence="8">
    <location>
        <begin position="147"/>
        <end position="166"/>
    </location>
</feature>
<dbReference type="GO" id="GO:0009847">
    <property type="term" value="P:spore germination"/>
    <property type="evidence" value="ECO:0007669"/>
    <property type="project" value="InterPro"/>
</dbReference>
<evidence type="ECO:0000256" key="2">
    <source>
        <dbReference type="ARBA" id="ARBA00007998"/>
    </source>
</evidence>
<dbReference type="PANTHER" id="PTHR34975:SF2">
    <property type="entry name" value="SPORE GERMINATION PROTEIN A2"/>
    <property type="match status" value="1"/>
</dbReference>
<keyword evidence="4" id="KW-0309">Germination</keyword>
<dbReference type="EMBL" id="AKKV01000019">
    <property type="protein sequence ID" value="EIT87100.1"/>
    <property type="molecule type" value="Genomic_DNA"/>
</dbReference>
<dbReference type="GO" id="GO:0016020">
    <property type="term" value="C:membrane"/>
    <property type="evidence" value="ECO:0007669"/>
    <property type="project" value="UniProtKB-SubCell"/>
</dbReference>
<comment type="subcellular location">
    <subcellularLocation>
        <location evidence="1">Membrane</location>
        <topology evidence="1">Multi-pass membrane protein</topology>
    </subcellularLocation>
</comment>
<dbReference type="PATRIC" id="fig|1196324.3.peg.515"/>
<sequence length="370" mass="41973">MRLKKDDSITSAQFTFFLLQTQIGVGILSMPYNIHLIAKSDSWASVIVAGCVIQLYLFLFYRLTVKYPTLSLFDLVEKLFGRYIGRFVIFLYIVFFLLMAASILSMFSQVICLWILPLTPRWLLIIIMGGIGAYAVRGPIKNLARFFVFVSVLLIFFIVLVVYGFFEADYLNVLPMGKEGFMPIVKGSEKAMYSMLGFEVYLIVAPFVKAKPYEKLKAATISNVSVTALYTFLTFMCIVFFGIKEFDLVPQPILYMIKSFSFEVLERIDLVFLSFWIVSVATTYMGYLLAAARGMLALAKTPRKEHTPFVKLALIPTLFIATIPHGVYEAATMLNEISRLSLIFVFLIPTLLVIRSFMGKKKGDTSHDHT</sequence>
<dbReference type="RefSeq" id="WP_007200612.1">
    <property type="nucleotide sequence ID" value="NZ_AKKV01000019.1"/>
</dbReference>
<keyword evidence="6 8" id="KW-1133">Transmembrane helix</keyword>
<name>I8UJP7_9BACL</name>
<feature type="transmembrane region" description="Helical" evidence="8">
    <location>
        <begin position="42"/>
        <end position="63"/>
    </location>
</feature>
<keyword evidence="3" id="KW-0813">Transport</keyword>
<evidence type="ECO:0000313" key="10">
    <source>
        <dbReference type="Proteomes" id="UP000004080"/>
    </source>
</evidence>
<feature type="transmembrane region" description="Helical" evidence="8">
    <location>
        <begin position="309"/>
        <end position="328"/>
    </location>
</feature>
<dbReference type="InterPro" id="IPR004761">
    <property type="entry name" value="Spore_GerAB"/>
</dbReference>
<gene>
    <name evidence="9" type="ORF">A374_02564</name>
</gene>
<evidence type="ECO:0000256" key="4">
    <source>
        <dbReference type="ARBA" id="ARBA00022544"/>
    </source>
</evidence>